<dbReference type="Proteomes" id="UP000622245">
    <property type="component" value="Unassembled WGS sequence"/>
</dbReference>
<organism evidence="1 2">
    <name type="scientific">Micromonospora tarensis</name>
    <dbReference type="NCBI Taxonomy" id="2806100"/>
    <lineage>
        <taxon>Bacteria</taxon>
        <taxon>Bacillati</taxon>
        <taxon>Actinomycetota</taxon>
        <taxon>Actinomycetes</taxon>
        <taxon>Micromonosporales</taxon>
        <taxon>Micromonosporaceae</taxon>
        <taxon>Micromonospora</taxon>
    </lineage>
</organism>
<sequence length="66" mass="6626">LAGGAMIGVADAAFAALGQVPDPDDAADLARMRATAVEALGAAAFDVEYAVGQLLEPQAAFPPDQR</sequence>
<dbReference type="EMBL" id="JAEVHL010000005">
    <property type="protein sequence ID" value="MBM0274336.1"/>
    <property type="molecule type" value="Genomic_DNA"/>
</dbReference>
<feature type="non-terminal residue" evidence="1">
    <location>
        <position position="1"/>
    </location>
</feature>
<evidence type="ECO:0000313" key="1">
    <source>
        <dbReference type="EMBL" id="MBM0274336.1"/>
    </source>
</evidence>
<evidence type="ECO:0000313" key="2">
    <source>
        <dbReference type="Proteomes" id="UP000622245"/>
    </source>
</evidence>
<reference evidence="1 2" key="1">
    <citation type="submission" date="2021-01" db="EMBL/GenBank/DDBJ databases">
        <title>Draft genome sequence of Micromonospora sp. strain STR1s_6.</title>
        <authorList>
            <person name="Karlyshev A."/>
            <person name="Jawad R."/>
        </authorList>
    </citation>
    <scope>NUCLEOTIDE SEQUENCE [LARGE SCALE GENOMIC DNA]</scope>
    <source>
        <strain evidence="1 2">STR1S-6</strain>
    </source>
</reference>
<evidence type="ECO:0008006" key="3">
    <source>
        <dbReference type="Google" id="ProtNLM"/>
    </source>
</evidence>
<protein>
    <recommendedName>
        <fullName evidence="3">Polyprenyl synthetase family protein</fullName>
    </recommendedName>
</protein>
<gene>
    <name evidence="1" type="ORF">JM949_02080</name>
</gene>
<accession>A0ABS1YAR9</accession>
<comment type="caution">
    <text evidence="1">The sequence shown here is derived from an EMBL/GenBank/DDBJ whole genome shotgun (WGS) entry which is preliminary data.</text>
</comment>
<proteinExistence type="predicted"/>
<keyword evidence="2" id="KW-1185">Reference proteome</keyword>
<name>A0ABS1YAR9_9ACTN</name>